<feature type="transmembrane region" description="Helical" evidence="1">
    <location>
        <begin position="63"/>
        <end position="80"/>
    </location>
</feature>
<evidence type="ECO:0000256" key="1">
    <source>
        <dbReference type="SAM" id="Phobius"/>
    </source>
</evidence>
<evidence type="ECO:0000313" key="2">
    <source>
        <dbReference type="EMBL" id="PYI36607.1"/>
    </source>
</evidence>
<reference evidence="2 3" key="1">
    <citation type="submission" date="2018-02" db="EMBL/GenBank/DDBJ databases">
        <title>The genomes of Aspergillus section Nigri reveals drivers in fungal speciation.</title>
        <authorList>
            <consortium name="DOE Joint Genome Institute"/>
            <person name="Vesth T.C."/>
            <person name="Nybo J."/>
            <person name="Theobald S."/>
            <person name="Brandl J."/>
            <person name="Frisvad J.C."/>
            <person name="Nielsen K.F."/>
            <person name="Lyhne E.K."/>
            <person name="Kogle M.E."/>
            <person name="Kuo A."/>
            <person name="Riley R."/>
            <person name="Clum A."/>
            <person name="Nolan M."/>
            <person name="Lipzen A."/>
            <person name="Salamov A."/>
            <person name="Henrissat B."/>
            <person name="Wiebenga A."/>
            <person name="De vries R.P."/>
            <person name="Grigoriev I.V."/>
            <person name="Mortensen U.H."/>
            <person name="Andersen M.R."/>
            <person name="Baker S.E."/>
        </authorList>
    </citation>
    <scope>NUCLEOTIDE SEQUENCE [LARGE SCALE GENOMIC DNA]</scope>
    <source>
        <strain evidence="2 3">CBS 114.80</strain>
    </source>
</reference>
<evidence type="ECO:0000313" key="3">
    <source>
        <dbReference type="Proteomes" id="UP000248817"/>
    </source>
</evidence>
<keyword evidence="3" id="KW-1185">Reference proteome</keyword>
<proteinExistence type="predicted"/>
<accession>A0A2V5JCD5</accession>
<dbReference type="Proteomes" id="UP000248817">
    <property type="component" value="Unassembled WGS sequence"/>
</dbReference>
<keyword evidence="1" id="KW-0472">Membrane</keyword>
<keyword evidence="1" id="KW-0812">Transmembrane</keyword>
<dbReference type="EMBL" id="KZ825464">
    <property type="protein sequence ID" value="PYI36607.1"/>
    <property type="molecule type" value="Genomic_DNA"/>
</dbReference>
<dbReference type="AlphaFoldDB" id="A0A2V5JCD5"/>
<name>A0A2V5JCD5_9EURO</name>
<gene>
    <name evidence="2" type="ORF">BP00DRAFT_110598</name>
</gene>
<protein>
    <submittedName>
        <fullName evidence="2">Uncharacterized protein</fullName>
    </submittedName>
</protein>
<keyword evidence="1" id="KW-1133">Transmembrane helix</keyword>
<organism evidence="2 3">
    <name type="scientific">Aspergillus indologenus CBS 114.80</name>
    <dbReference type="NCBI Taxonomy" id="1450541"/>
    <lineage>
        <taxon>Eukaryota</taxon>
        <taxon>Fungi</taxon>
        <taxon>Dikarya</taxon>
        <taxon>Ascomycota</taxon>
        <taxon>Pezizomycotina</taxon>
        <taxon>Eurotiomycetes</taxon>
        <taxon>Eurotiomycetidae</taxon>
        <taxon>Eurotiales</taxon>
        <taxon>Aspergillaceae</taxon>
        <taxon>Aspergillus</taxon>
        <taxon>Aspergillus subgen. Circumdati</taxon>
    </lineage>
</organism>
<sequence length="86" mass="9825">MLASNPPLLLLTPHIHNTPTYTPLPFSTYSTIFLFLPGVPSDCSYLYRLAFITMMTTNQPGKYLFVPAFCHNLCFFLRILHTISLK</sequence>